<evidence type="ECO:0000256" key="3">
    <source>
        <dbReference type="ARBA" id="ARBA00022692"/>
    </source>
</evidence>
<proteinExistence type="predicted"/>
<evidence type="ECO:0000256" key="4">
    <source>
        <dbReference type="ARBA" id="ARBA00022989"/>
    </source>
</evidence>
<feature type="transmembrane region" description="Helical" evidence="6">
    <location>
        <begin position="298"/>
        <end position="320"/>
    </location>
</feature>
<comment type="subcellular location">
    <subcellularLocation>
        <location evidence="1">Cell membrane</location>
        <topology evidence="1">Multi-pass membrane protein</topology>
    </subcellularLocation>
</comment>
<feature type="transmembrane region" description="Helical" evidence="6">
    <location>
        <begin position="179"/>
        <end position="199"/>
    </location>
</feature>
<accession>A0A975FQL8</accession>
<evidence type="ECO:0000256" key="2">
    <source>
        <dbReference type="ARBA" id="ARBA00022475"/>
    </source>
</evidence>
<dbReference type="Pfam" id="PF00482">
    <property type="entry name" value="T2SSF"/>
    <property type="match status" value="1"/>
</dbReference>
<dbReference type="Gene3D" id="1.20.81.30">
    <property type="entry name" value="Type II secretion system (T2SS), domain F"/>
    <property type="match status" value="1"/>
</dbReference>
<feature type="transmembrane region" description="Helical" evidence="6">
    <location>
        <begin position="152"/>
        <end position="173"/>
    </location>
</feature>
<evidence type="ECO:0000256" key="1">
    <source>
        <dbReference type="ARBA" id="ARBA00004651"/>
    </source>
</evidence>
<evidence type="ECO:0000313" key="9">
    <source>
        <dbReference type="Proteomes" id="UP000671914"/>
    </source>
</evidence>
<keyword evidence="5 6" id="KW-0472">Membrane</keyword>
<dbReference type="KEGG" id="aarc:G127AT_04130"/>
<dbReference type="PANTHER" id="PTHR35007">
    <property type="entry name" value="INTEGRAL MEMBRANE PROTEIN-RELATED"/>
    <property type="match status" value="1"/>
</dbReference>
<dbReference type="GO" id="GO:0005886">
    <property type="term" value="C:plasma membrane"/>
    <property type="evidence" value="ECO:0007669"/>
    <property type="project" value="UniProtKB-SubCell"/>
</dbReference>
<keyword evidence="9" id="KW-1185">Reference proteome</keyword>
<dbReference type="AlphaFoldDB" id="A0A975FQL8"/>
<feature type="domain" description="Type II secretion system protein GspF" evidence="7">
    <location>
        <begin position="38"/>
        <end position="163"/>
    </location>
</feature>
<protein>
    <submittedName>
        <fullName evidence="8">Type II secretion system F family protein</fullName>
    </submittedName>
</protein>
<evidence type="ECO:0000313" key="8">
    <source>
        <dbReference type="EMBL" id="QTX05416.1"/>
    </source>
</evidence>
<evidence type="ECO:0000256" key="5">
    <source>
        <dbReference type="ARBA" id="ARBA00023136"/>
    </source>
</evidence>
<dbReference type="Proteomes" id="UP000671914">
    <property type="component" value="Chromosome"/>
</dbReference>
<sequence length="328" mass="33400">MIAGTPAPLRARLAPRLRARLARRPDEIAERERLAQLAERLAVLLGAGVAPAAAWRHLAELGGTDAERMRRAAELAAHGHPLAELITGADAAAHGPAEPGWRTLVAAWDVAVAAGAPLGDGLHALAEALRGEAELRREVATALAGPRSSARLVAWLPVVAVGFGAVLGFDTIGTLTGTPIGAASGAVGVLLLWAGAAWNRRLAARAARMPDAPGLELELVAIAMSGGASLPAARRLVRETLGRLLPDAGDGRSADEVQALAERAGAPVALLLKADAARLRRDARAAGELRAASLGTALMIPLGVCVLPAFGLLGVAPLLISVVTGTLG</sequence>
<keyword evidence="3 6" id="KW-0812">Transmembrane</keyword>
<dbReference type="EMBL" id="CP071696">
    <property type="protein sequence ID" value="QTX05416.1"/>
    <property type="molecule type" value="Genomic_DNA"/>
</dbReference>
<reference evidence="8" key="1">
    <citation type="submission" date="2021-03" db="EMBL/GenBank/DDBJ databases">
        <title>Agromyces archimandritus sp. nov., isolated from the cockroach Archimandrita tessellata.</title>
        <authorList>
            <person name="Guzman J."/>
            <person name="Ortuzar M."/>
            <person name="Poehlein A."/>
            <person name="Daniel R."/>
            <person name="Trujillo M."/>
            <person name="Vilcinskas A."/>
        </authorList>
    </citation>
    <scope>NUCLEOTIDE SEQUENCE</scope>
    <source>
        <strain evidence="8">G127AT</strain>
    </source>
</reference>
<evidence type="ECO:0000259" key="7">
    <source>
        <dbReference type="Pfam" id="PF00482"/>
    </source>
</evidence>
<dbReference type="InterPro" id="IPR018076">
    <property type="entry name" value="T2SS_GspF_dom"/>
</dbReference>
<keyword evidence="2" id="KW-1003">Cell membrane</keyword>
<name>A0A975FQL8_9MICO</name>
<dbReference type="RefSeq" id="WP_210900205.1">
    <property type="nucleotide sequence ID" value="NZ_CP071696.1"/>
</dbReference>
<keyword evidence="4 6" id="KW-1133">Transmembrane helix</keyword>
<organism evidence="8 9">
    <name type="scientific">Agromyces archimandritae</name>
    <dbReference type="NCBI Taxonomy" id="2781962"/>
    <lineage>
        <taxon>Bacteria</taxon>
        <taxon>Bacillati</taxon>
        <taxon>Actinomycetota</taxon>
        <taxon>Actinomycetes</taxon>
        <taxon>Micrococcales</taxon>
        <taxon>Microbacteriaceae</taxon>
        <taxon>Agromyces</taxon>
    </lineage>
</organism>
<gene>
    <name evidence="8" type="ORF">G127AT_04130</name>
</gene>
<dbReference type="PANTHER" id="PTHR35007:SF4">
    <property type="entry name" value="CONSERVED TRANSMEMBRANE PROTEIN-RELATED"/>
    <property type="match status" value="1"/>
</dbReference>
<dbReference type="InterPro" id="IPR042094">
    <property type="entry name" value="T2SS_GspF_sf"/>
</dbReference>
<evidence type="ECO:0000256" key="6">
    <source>
        <dbReference type="SAM" id="Phobius"/>
    </source>
</evidence>